<accession>A0A838BVX3</accession>
<keyword evidence="1" id="KW-0175">Coiled coil</keyword>
<evidence type="ECO:0000256" key="2">
    <source>
        <dbReference type="SAM" id="MobiDB-lite"/>
    </source>
</evidence>
<feature type="coiled-coil region" evidence="1">
    <location>
        <begin position="105"/>
        <end position="175"/>
    </location>
</feature>
<evidence type="ECO:0000256" key="1">
    <source>
        <dbReference type="SAM" id="Coils"/>
    </source>
</evidence>
<feature type="region of interest" description="Disordered" evidence="2">
    <location>
        <begin position="58"/>
        <end position="78"/>
    </location>
</feature>
<evidence type="ECO:0000313" key="3">
    <source>
        <dbReference type="EMBL" id="MBA1159420.1"/>
    </source>
</evidence>
<keyword evidence="4" id="KW-1185">Reference proteome</keyword>
<feature type="compositionally biased region" description="Polar residues" evidence="2">
    <location>
        <begin position="60"/>
        <end position="78"/>
    </location>
</feature>
<gene>
    <name evidence="3" type="ORF">H0S73_25415</name>
</gene>
<name>A0A838BVX3_9HYPH</name>
<proteinExistence type="predicted"/>
<reference evidence="3 4" key="1">
    <citation type="submission" date="2020-07" db="EMBL/GenBank/DDBJ databases">
        <title>Draft genome and description of Microvirga mediterraneensis Marseille-Q2068 sp. nov.</title>
        <authorList>
            <person name="Boxberger M."/>
        </authorList>
    </citation>
    <scope>NUCLEOTIDE SEQUENCE [LARGE SCALE GENOMIC DNA]</scope>
    <source>
        <strain evidence="3 4">Marseille-Q2068</strain>
    </source>
</reference>
<dbReference type="AlphaFoldDB" id="A0A838BVX3"/>
<dbReference type="Proteomes" id="UP000572984">
    <property type="component" value="Unassembled WGS sequence"/>
</dbReference>
<evidence type="ECO:0000313" key="4">
    <source>
        <dbReference type="Proteomes" id="UP000572984"/>
    </source>
</evidence>
<organism evidence="3 4">
    <name type="scientific">Microvirga mediterraneensis</name>
    <dbReference type="NCBI Taxonomy" id="2754695"/>
    <lineage>
        <taxon>Bacteria</taxon>
        <taxon>Pseudomonadati</taxon>
        <taxon>Pseudomonadota</taxon>
        <taxon>Alphaproteobacteria</taxon>
        <taxon>Hyphomicrobiales</taxon>
        <taxon>Methylobacteriaceae</taxon>
        <taxon>Microvirga</taxon>
    </lineage>
</organism>
<protein>
    <submittedName>
        <fullName evidence="3">Uncharacterized protein</fullName>
    </submittedName>
</protein>
<comment type="caution">
    <text evidence="3">The sequence shown here is derived from an EMBL/GenBank/DDBJ whole genome shotgun (WGS) entry which is preliminary data.</text>
</comment>
<sequence>MSENRFVTATYREIAERFGIGIEGARIKTKRRAAKGLWRVIPGNHPQDIIRVEIPEEEWSSPQRSLTHSPNDGTLTPLPQQAAERRDTNDIDMLVELIPQLTAQLSAMTDRLVDAEKGRAEAERDAAIAQAALANAESQLSAMQEKHLSELKELRDRMNAEADKARSELAEWRGRPWWRRLAG</sequence>
<dbReference type="RefSeq" id="WP_181055008.1">
    <property type="nucleotide sequence ID" value="NZ_JACDXJ010000007.1"/>
</dbReference>
<dbReference type="EMBL" id="JACDXJ010000007">
    <property type="protein sequence ID" value="MBA1159420.1"/>
    <property type="molecule type" value="Genomic_DNA"/>
</dbReference>